<gene>
    <name evidence="2" type="ORF">B4O97_07055</name>
</gene>
<comment type="caution">
    <text evidence="2">The sequence shown here is derived from an EMBL/GenBank/DDBJ whole genome shotgun (WGS) entry which is preliminary data.</text>
</comment>
<protein>
    <recommendedName>
        <fullName evidence="1">DUF1883 domain-containing protein</fullName>
    </recommendedName>
</protein>
<keyword evidence="3" id="KW-1185">Reference proteome</keyword>
<reference evidence="2 3" key="1">
    <citation type="submission" date="2017-03" db="EMBL/GenBank/DDBJ databases">
        <title>Draft Genome sequence of Marispirochaeta sp. strain JC444.</title>
        <authorList>
            <person name="Shivani Y."/>
            <person name="Subhash Y."/>
            <person name="Sasikala C."/>
            <person name="Ramana C."/>
        </authorList>
    </citation>
    <scope>NUCLEOTIDE SEQUENCE [LARGE SCALE GENOMIC DNA]</scope>
    <source>
        <strain evidence="2 3">JC444</strain>
    </source>
</reference>
<proteinExistence type="predicted"/>
<evidence type="ECO:0000313" key="3">
    <source>
        <dbReference type="Proteomes" id="UP000192343"/>
    </source>
</evidence>
<feature type="domain" description="DUF1883" evidence="1">
    <location>
        <begin position="1"/>
        <end position="83"/>
    </location>
</feature>
<dbReference type="AlphaFoldDB" id="A0A1Y1RZX3"/>
<evidence type="ECO:0000259" key="1">
    <source>
        <dbReference type="Pfam" id="PF08980"/>
    </source>
</evidence>
<accession>A0A1Y1RZX3</accession>
<dbReference type="InterPro" id="IPR015073">
    <property type="entry name" value="DUF1883"/>
</dbReference>
<dbReference type="EMBL" id="MWQY01000006">
    <property type="protein sequence ID" value="ORC36341.1"/>
    <property type="molecule type" value="Genomic_DNA"/>
</dbReference>
<sequence>MNFLHYTIRSGPDTIIRVNIDRRANIRLMDELNYHKYKMKKRYSFVGGLYDPPRAELRPLRQGEWHIVVDLEGLDGDVHAFVDLLRM</sequence>
<evidence type="ECO:0000313" key="2">
    <source>
        <dbReference type="EMBL" id="ORC36341.1"/>
    </source>
</evidence>
<dbReference type="RefSeq" id="WP_083049526.1">
    <property type="nucleotide sequence ID" value="NZ_CAXXQO010000003.1"/>
</dbReference>
<dbReference type="Pfam" id="PF08980">
    <property type="entry name" value="DUF1883"/>
    <property type="match status" value="1"/>
</dbReference>
<dbReference type="OrthoDB" id="370892at2"/>
<dbReference type="Gene3D" id="4.10.1210.10">
    <property type="entry name" value="Atu1913-like"/>
    <property type="match status" value="1"/>
</dbReference>
<dbReference type="SUPFAM" id="SSF141099">
    <property type="entry name" value="Atu1913-like"/>
    <property type="match status" value="1"/>
</dbReference>
<dbReference type="STRING" id="1963862.B4O97_07055"/>
<name>A0A1Y1RZX3_9SPIO</name>
<dbReference type="InterPro" id="IPR036488">
    <property type="entry name" value="DUF1883-like_sf"/>
</dbReference>
<organism evidence="2 3">
    <name type="scientific">Marispirochaeta aestuarii</name>
    <dbReference type="NCBI Taxonomy" id="1963862"/>
    <lineage>
        <taxon>Bacteria</taxon>
        <taxon>Pseudomonadati</taxon>
        <taxon>Spirochaetota</taxon>
        <taxon>Spirochaetia</taxon>
        <taxon>Spirochaetales</taxon>
        <taxon>Spirochaetaceae</taxon>
        <taxon>Marispirochaeta</taxon>
    </lineage>
</organism>
<dbReference type="Proteomes" id="UP000192343">
    <property type="component" value="Unassembled WGS sequence"/>
</dbReference>